<protein>
    <recommendedName>
        <fullName evidence="3">Ycf15</fullName>
    </recommendedName>
</protein>
<sequence>MSSQGTSQKSGTYIPIKHTRSHCLLIFHRPWEMEGRLNINNGEDSSNRSSFQPAGVVHDPPAALPYSQKLFLSTTRMSSAMFLRTPNSDPDSLQTIIIFNNNNPTELFALRLQAYW</sequence>
<evidence type="ECO:0008006" key="3">
    <source>
        <dbReference type="Google" id="ProtNLM"/>
    </source>
</evidence>
<dbReference type="Proteomes" id="UP001476798">
    <property type="component" value="Unassembled WGS sequence"/>
</dbReference>
<evidence type="ECO:0000313" key="2">
    <source>
        <dbReference type="Proteomes" id="UP001476798"/>
    </source>
</evidence>
<dbReference type="EMBL" id="JAHRIO010053319">
    <property type="protein sequence ID" value="MEQ2176312.1"/>
    <property type="molecule type" value="Genomic_DNA"/>
</dbReference>
<proteinExistence type="predicted"/>
<gene>
    <name evidence="1" type="ORF">GOODEAATRI_026673</name>
</gene>
<reference evidence="1 2" key="1">
    <citation type="submission" date="2021-06" db="EMBL/GenBank/DDBJ databases">
        <authorList>
            <person name="Palmer J.M."/>
        </authorList>
    </citation>
    <scope>NUCLEOTIDE SEQUENCE [LARGE SCALE GENOMIC DNA]</scope>
    <source>
        <strain evidence="1 2">GA_2019</strain>
        <tissue evidence="1">Muscle</tissue>
    </source>
</reference>
<comment type="caution">
    <text evidence="1">The sequence shown here is derived from an EMBL/GenBank/DDBJ whole genome shotgun (WGS) entry which is preliminary data.</text>
</comment>
<keyword evidence="2" id="KW-1185">Reference proteome</keyword>
<organism evidence="1 2">
    <name type="scientific">Goodea atripinnis</name>
    <dbReference type="NCBI Taxonomy" id="208336"/>
    <lineage>
        <taxon>Eukaryota</taxon>
        <taxon>Metazoa</taxon>
        <taxon>Chordata</taxon>
        <taxon>Craniata</taxon>
        <taxon>Vertebrata</taxon>
        <taxon>Euteleostomi</taxon>
        <taxon>Actinopterygii</taxon>
        <taxon>Neopterygii</taxon>
        <taxon>Teleostei</taxon>
        <taxon>Neoteleostei</taxon>
        <taxon>Acanthomorphata</taxon>
        <taxon>Ovalentaria</taxon>
        <taxon>Atherinomorphae</taxon>
        <taxon>Cyprinodontiformes</taxon>
        <taxon>Goodeidae</taxon>
        <taxon>Goodea</taxon>
    </lineage>
</organism>
<name>A0ABV0NXY4_9TELE</name>
<accession>A0ABV0NXY4</accession>
<evidence type="ECO:0000313" key="1">
    <source>
        <dbReference type="EMBL" id="MEQ2176312.1"/>
    </source>
</evidence>